<proteinExistence type="predicted"/>
<gene>
    <name evidence="6" type="ORF">ACH4F9_09175</name>
</gene>
<keyword evidence="1" id="KW-0805">Transcription regulation</keyword>
<dbReference type="InterPro" id="IPR001034">
    <property type="entry name" value="DeoR_HTH"/>
</dbReference>
<dbReference type="PANTHER" id="PTHR34580">
    <property type="match status" value="1"/>
</dbReference>
<dbReference type="RefSeq" id="WP_397709907.1">
    <property type="nucleotide sequence ID" value="NZ_JBIRGN010000002.1"/>
</dbReference>
<keyword evidence="3" id="KW-0804">Transcription</keyword>
<feature type="domain" description="HTH deoR-type" evidence="5">
    <location>
        <begin position="4"/>
        <end position="59"/>
    </location>
</feature>
<feature type="region of interest" description="Disordered" evidence="4">
    <location>
        <begin position="223"/>
        <end position="268"/>
    </location>
</feature>
<dbReference type="InterPro" id="IPR051534">
    <property type="entry name" value="CBASS_pafABC_assoc_protein"/>
</dbReference>
<dbReference type="EMBL" id="JBIRGQ010000002">
    <property type="protein sequence ID" value="MFH8545155.1"/>
    <property type="molecule type" value="Genomic_DNA"/>
</dbReference>
<dbReference type="PANTHER" id="PTHR34580:SF3">
    <property type="entry name" value="PROTEIN PAFB"/>
    <property type="match status" value="1"/>
</dbReference>
<name>A0ABW7QJM4_9ACTN</name>
<protein>
    <submittedName>
        <fullName evidence="6">Helix-turn-helix transcriptional regulator</fullName>
    </submittedName>
</protein>
<sequence length="376" mass="41243">MQKTSSRLLALLSLLQTHRDWSGDALAERLDITPRTVRRDIDRLRELGYPIRAFKGPLGGYRLDAGSQLPPLLFDDDQAVALALALQAAATSSAIGDDAVRALSTVRQVMPPRLRQRIDMLQVTAVQAPETGSDASPVGTEVLVELGRAIHAREELRFDYRQFDYEYADPRHEATHARDSTAPAERPRRVQPHHLVTWRGRWYLIAWDLDRDDWRIFRADRMRPRTPTGPRFSPRQLPGGGAGDGNGRDGRDGRDGRGDGGDGQGSDVAAFITGRFRGTDGSTTDWPCRGEVVLSLPAQAVAPFVQDGIVEEIGPERCRLTLGSWSWTGLAATIGHFDTVIHVIGPPELTSAFAELAARYANAAGADSTAPRDADR</sequence>
<dbReference type="PROSITE" id="PS00894">
    <property type="entry name" value="HTH_DEOR_1"/>
    <property type="match status" value="1"/>
</dbReference>
<comment type="caution">
    <text evidence="6">The sequence shown here is derived from an EMBL/GenBank/DDBJ whole genome shotgun (WGS) entry which is preliminary data.</text>
</comment>
<evidence type="ECO:0000313" key="6">
    <source>
        <dbReference type="EMBL" id="MFH8545155.1"/>
    </source>
</evidence>
<dbReference type="InterPro" id="IPR026881">
    <property type="entry name" value="WYL_dom"/>
</dbReference>
<dbReference type="InterPro" id="IPR036390">
    <property type="entry name" value="WH_DNA-bd_sf"/>
</dbReference>
<dbReference type="Pfam" id="PF08279">
    <property type="entry name" value="HTH_11"/>
    <property type="match status" value="1"/>
</dbReference>
<dbReference type="SUPFAM" id="SSF46785">
    <property type="entry name" value="Winged helix' DNA-binding domain"/>
    <property type="match status" value="1"/>
</dbReference>
<dbReference type="InterPro" id="IPR013196">
    <property type="entry name" value="HTH_11"/>
</dbReference>
<dbReference type="PROSITE" id="PS52050">
    <property type="entry name" value="WYL"/>
    <property type="match status" value="1"/>
</dbReference>
<keyword evidence="2" id="KW-0238">DNA-binding</keyword>
<organism evidence="6 7">
    <name type="scientific">Streptomyces longisporoflavus</name>
    <dbReference type="NCBI Taxonomy" id="28044"/>
    <lineage>
        <taxon>Bacteria</taxon>
        <taxon>Bacillati</taxon>
        <taxon>Actinomycetota</taxon>
        <taxon>Actinomycetes</taxon>
        <taxon>Kitasatosporales</taxon>
        <taxon>Streptomycetaceae</taxon>
        <taxon>Streptomyces</taxon>
    </lineage>
</organism>
<dbReference type="InterPro" id="IPR036388">
    <property type="entry name" value="WH-like_DNA-bd_sf"/>
</dbReference>
<dbReference type="InterPro" id="IPR018356">
    <property type="entry name" value="Tscrpt_reg_HTH_DeoR_CS"/>
</dbReference>
<reference evidence="6 7" key="1">
    <citation type="submission" date="2024-10" db="EMBL/GenBank/DDBJ databases">
        <title>The Natural Products Discovery Center: Release of the First 8490 Sequenced Strains for Exploring Actinobacteria Biosynthetic Diversity.</title>
        <authorList>
            <person name="Kalkreuter E."/>
            <person name="Kautsar S.A."/>
            <person name="Yang D."/>
            <person name="Bader C.D."/>
            <person name="Teijaro C.N."/>
            <person name="Fluegel L."/>
            <person name="Davis C.M."/>
            <person name="Simpson J.R."/>
            <person name="Lauterbach L."/>
            <person name="Steele A.D."/>
            <person name="Gui C."/>
            <person name="Meng S."/>
            <person name="Li G."/>
            <person name="Viehrig K."/>
            <person name="Ye F."/>
            <person name="Su P."/>
            <person name="Kiefer A.F."/>
            <person name="Nichols A."/>
            <person name="Cepeda A.J."/>
            <person name="Yan W."/>
            <person name="Fan B."/>
            <person name="Jiang Y."/>
            <person name="Adhikari A."/>
            <person name="Zheng C.-J."/>
            <person name="Schuster L."/>
            <person name="Cowan T.M."/>
            <person name="Smanski M.J."/>
            <person name="Chevrette M.G."/>
            <person name="De Carvalho L.P.S."/>
            <person name="Shen B."/>
        </authorList>
    </citation>
    <scope>NUCLEOTIDE SEQUENCE [LARGE SCALE GENOMIC DNA]</scope>
    <source>
        <strain evidence="6 7">NPDC017990</strain>
    </source>
</reference>
<evidence type="ECO:0000256" key="4">
    <source>
        <dbReference type="SAM" id="MobiDB-lite"/>
    </source>
</evidence>
<evidence type="ECO:0000256" key="2">
    <source>
        <dbReference type="ARBA" id="ARBA00023125"/>
    </source>
</evidence>
<evidence type="ECO:0000259" key="5">
    <source>
        <dbReference type="PROSITE" id="PS51000"/>
    </source>
</evidence>
<feature type="compositionally biased region" description="Basic and acidic residues" evidence="4">
    <location>
        <begin position="246"/>
        <end position="260"/>
    </location>
</feature>
<keyword evidence="7" id="KW-1185">Reference proteome</keyword>
<dbReference type="PROSITE" id="PS51000">
    <property type="entry name" value="HTH_DEOR_2"/>
    <property type="match status" value="1"/>
</dbReference>
<accession>A0ABW7QJM4</accession>
<dbReference type="Pfam" id="PF13280">
    <property type="entry name" value="WYL"/>
    <property type="match status" value="1"/>
</dbReference>
<evidence type="ECO:0000256" key="1">
    <source>
        <dbReference type="ARBA" id="ARBA00023015"/>
    </source>
</evidence>
<dbReference type="Proteomes" id="UP001610818">
    <property type="component" value="Unassembled WGS sequence"/>
</dbReference>
<evidence type="ECO:0000256" key="3">
    <source>
        <dbReference type="ARBA" id="ARBA00023163"/>
    </source>
</evidence>
<dbReference type="Gene3D" id="1.10.10.10">
    <property type="entry name" value="Winged helix-like DNA-binding domain superfamily/Winged helix DNA-binding domain"/>
    <property type="match status" value="1"/>
</dbReference>
<evidence type="ECO:0000313" key="7">
    <source>
        <dbReference type="Proteomes" id="UP001610818"/>
    </source>
</evidence>
<dbReference type="SMART" id="SM00420">
    <property type="entry name" value="HTH_DEOR"/>
    <property type="match status" value="1"/>
</dbReference>